<dbReference type="STRING" id="307507.A0A2V0P3F6"/>
<dbReference type="PANTHER" id="PTHR35276">
    <property type="entry name" value="S-ADENOSYL-L-METHIONINE-DEPENDENT METHYLTRANSFERASES SUPERFAMILY PROTEIN"/>
    <property type="match status" value="1"/>
</dbReference>
<dbReference type="InParanoid" id="A0A2V0P3F6"/>
<dbReference type="Pfam" id="PF06962">
    <property type="entry name" value="rRNA_methylase"/>
    <property type="match status" value="1"/>
</dbReference>
<dbReference type="PANTHER" id="PTHR35276:SF1">
    <property type="entry name" value="TRNA (MNM(5)S(2)U34)-METHYLTRANSFERASE, CHLOROPLASTIC"/>
    <property type="match status" value="1"/>
</dbReference>
<dbReference type="OrthoDB" id="2984at2759"/>
<keyword evidence="1" id="KW-0489">Methyltransferase</keyword>
<evidence type="ECO:0000313" key="1">
    <source>
        <dbReference type="EMBL" id="GBF94396.1"/>
    </source>
</evidence>
<dbReference type="FunCoup" id="A0A2V0P3F6">
    <property type="interactions" value="82"/>
</dbReference>
<keyword evidence="2" id="KW-1185">Reference proteome</keyword>
<proteinExistence type="predicted"/>
<dbReference type="InterPro" id="IPR029063">
    <property type="entry name" value="SAM-dependent_MTases_sf"/>
</dbReference>
<gene>
    <name evidence="1" type="ORF">Rsub_07210</name>
</gene>
<dbReference type="EMBL" id="BDRX01000051">
    <property type="protein sequence ID" value="GBF94396.1"/>
    <property type="molecule type" value="Genomic_DNA"/>
</dbReference>
<organism evidence="1 2">
    <name type="scientific">Raphidocelis subcapitata</name>
    <dbReference type="NCBI Taxonomy" id="307507"/>
    <lineage>
        <taxon>Eukaryota</taxon>
        <taxon>Viridiplantae</taxon>
        <taxon>Chlorophyta</taxon>
        <taxon>core chlorophytes</taxon>
        <taxon>Chlorophyceae</taxon>
        <taxon>CS clade</taxon>
        <taxon>Sphaeropleales</taxon>
        <taxon>Selenastraceae</taxon>
        <taxon>Raphidocelis</taxon>
    </lineage>
</organism>
<keyword evidence="1" id="KW-0808">Transferase</keyword>
<dbReference type="GO" id="GO:0032259">
    <property type="term" value="P:methylation"/>
    <property type="evidence" value="ECO:0007669"/>
    <property type="project" value="UniProtKB-KW"/>
</dbReference>
<name>A0A2V0P3F6_9CHLO</name>
<dbReference type="Proteomes" id="UP000247498">
    <property type="component" value="Unassembled WGS sequence"/>
</dbReference>
<accession>A0A2V0P3F6</accession>
<reference evidence="1 2" key="1">
    <citation type="journal article" date="2018" name="Sci. Rep.">
        <title>Raphidocelis subcapitata (=Pseudokirchneriella subcapitata) provides an insight into genome evolution and environmental adaptations in the Sphaeropleales.</title>
        <authorList>
            <person name="Suzuki S."/>
            <person name="Yamaguchi H."/>
            <person name="Nakajima N."/>
            <person name="Kawachi M."/>
        </authorList>
    </citation>
    <scope>NUCLEOTIDE SEQUENCE [LARGE SCALE GENOMIC DNA]</scope>
    <source>
        <strain evidence="1 2">NIES-35</strain>
    </source>
</reference>
<comment type="caution">
    <text evidence="1">The sequence shown here is derived from an EMBL/GenBank/DDBJ whole genome shotgun (WGS) entry which is preliminary data.</text>
</comment>
<dbReference type="InterPro" id="IPR010719">
    <property type="entry name" value="MnmM_MeTrfase"/>
</dbReference>
<dbReference type="Gene3D" id="3.40.50.150">
    <property type="entry name" value="Vaccinia Virus protein VP39"/>
    <property type="match status" value="1"/>
</dbReference>
<dbReference type="SUPFAM" id="SSF53335">
    <property type="entry name" value="S-adenosyl-L-methionine-dependent methyltransferases"/>
    <property type="match status" value="1"/>
</dbReference>
<sequence>MQLARGRFGRMRSAACAQALGVASWGDRGSAGASAACAPRRRAARCAASAGAADALQQPASPPGPGDRSALIDLFEDKGARLTSAAQMAWAQVLRPGDTAVDATAGNGWDALALAELVGPRGRVWALDVQDAALASTRARLEAELPLGSAPELHLVRACHSRLQEVVGSVAARVVAFNLGYLPSGDKSLVTRAETTVAALEAALEVLQPGGLLTIMAYTGHPGGQEEYDAVKALLTELSPSFWVTAETRLVNRPTAPILLVVWRRSGAVAPGAGGQRRRPPAGAGV</sequence>
<dbReference type="GO" id="GO:0008168">
    <property type="term" value="F:methyltransferase activity"/>
    <property type="evidence" value="ECO:0007669"/>
    <property type="project" value="UniProtKB-KW"/>
</dbReference>
<dbReference type="AlphaFoldDB" id="A0A2V0P3F6"/>
<evidence type="ECO:0000313" key="2">
    <source>
        <dbReference type="Proteomes" id="UP000247498"/>
    </source>
</evidence>
<protein>
    <submittedName>
        <fullName evidence="1">rRNA methylase</fullName>
    </submittedName>
</protein>